<comment type="similarity">
    <text evidence="1 7 8">Belongs to the universal ribosomal protein uL22 family.</text>
</comment>
<evidence type="ECO:0000256" key="9">
    <source>
        <dbReference type="RuleBase" id="RU004006"/>
    </source>
</evidence>
<accession>A0A517YT25</accession>
<evidence type="ECO:0000256" key="6">
    <source>
        <dbReference type="ARBA" id="ARBA00035207"/>
    </source>
</evidence>
<dbReference type="InterPro" id="IPR036394">
    <property type="entry name" value="Ribosomal_uL22_sf"/>
</dbReference>
<evidence type="ECO:0000256" key="10">
    <source>
        <dbReference type="RuleBase" id="RU004008"/>
    </source>
</evidence>
<evidence type="ECO:0000256" key="2">
    <source>
        <dbReference type="ARBA" id="ARBA00022730"/>
    </source>
</evidence>
<dbReference type="GO" id="GO:0003735">
    <property type="term" value="F:structural constituent of ribosome"/>
    <property type="evidence" value="ECO:0007669"/>
    <property type="project" value="InterPro"/>
</dbReference>
<dbReference type="Gene3D" id="3.90.470.10">
    <property type="entry name" value="Ribosomal protein L22/L17"/>
    <property type="match status" value="1"/>
</dbReference>
<evidence type="ECO:0000313" key="11">
    <source>
        <dbReference type="EMBL" id="QDU33371.1"/>
    </source>
</evidence>
<dbReference type="AlphaFoldDB" id="A0A517YT25"/>
<comment type="function">
    <text evidence="7">The globular domain of the protein is located near the polypeptide exit tunnel on the outside of the subunit, while an extended beta-hairpin is found that lines the wall of the exit tunnel in the center of the 70S ribosome.</text>
</comment>
<keyword evidence="4 7" id="KW-0689">Ribosomal protein</keyword>
<keyword evidence="2 7" id="KW-0699">rRNA-binding</keyword>
<sequence length="109" mass="11872">MAYTNVHRGARISPSKARLVTDMISGKSVDEALSMLATSKKRAAVFVKNALNAAIANADQAEVNIRNLQVTEARVDEGPTMKRFQPKDRGRAHPIMKRSSHITVAVSEA</sequence>
<dbReference type="InterPro" id="IPR001063">
    <property type="entry name" value="Ribosomal_uL22"/>
</dbReference>
<keyword evidence="3 7" id="KW-0694">RNA-binding</keyword>
<dbReference type="GO" id="GO:0022625">
    <property type="term" value="C:cytosolic large ribosomal subunit"/>
    <property type="evidence" value="ECO:0007669"/>
    <property type="project" value="TreeGrafter"/>
</dbReference>
<dbReference type="Proteomes" id="UP000317369">
    <property type="component" value="Chromosome"/>
</dbReference>
<organism evidence="11 12">
    <name type="scientific">Poriferisphaera corsica</name>
    <dbReference type="NCBI Taxonomy" id="2528020"/>
    <lineage>
        <taxon>Bacteria</taxon>
        <taxon>Pseudomonadati</taxon>
        <taxon>Planctomycetota</taxon>
        <taxon>Phycisphaerae</taxon>
        <taxon>Phycisphaerales</taxon>
        <taxon>Phycisphaeraceae</taxon>
        <taxon>Poriferisphaera</taxon>
    </lineage>
</organism>
<dbReference type="OrthoDB" id="9805969at2"/>
<evidence type="ECO:0000256" key="8">
    <source>
        <dbReference type="RuleBase" id="RU004005"/>
    </source>
</evidence>
<dbReference type="KEGG" id="pcor:KS4_14170"/>
<comment type="function">
    <text evidence="7 10">This protein binds specifically to 23S rRNA; its binding is stimulated by other ribosomal proteins, e.g., L4, L17, and L20. It is important during the early stages of 50S assembly. It makes multiple contacts with different domains of the 23S rRNA in the assembled 50S subunit and ribosome.</text>
</comment>
<dbReference type="HAMAP" id="MF_01331_B">
    <property type="entry name" value="Ribosomal_uL22_B"/>
    <property type="match status" value="1"/>
</dbReference>
<dbReference type="CDD" id="cd00336">
    <property type="entry name" value="Ribosomal_L22"/>
    <property type="match status" value="1"/>
</dbReference>
<dbReference type="Pfam" id="PF00237">
    <property type="entry name" value="Ribosomal_L22"/>
    <property type="match status" value="1"/>
</dbReference>
<dbReference type="NCBIfam" id="TIGR01044">
    <property type="entry name" value="rplV_bact"/>
    <property type="match status" value="1"/>
</dbReference>
<dbReference type="PANTHER" id="PTHR13501:SF8">
    <property type="entry name" value="LARGE RIBOSOMAL SUBUNIT PROTEIN UL22M"/>
    <property type="match status" value="1"/>
</dbReference>
<keyword evidence="5 7" id="KW-0687">Ribonucleoprotein</keyword>
<comment type="subunit">
    <text evidence="7 9">Part of the 50S ribosomal subunit.</text>
</comment>
<protein>
    <recommendedName>
        <fullName evidence="6 7">Large ribosomal subunit protein uL22</fullName>
    </recommendedName>
</protein>
<evidence type="ECO:0000313" key="12">
    <source>
        <dbReference type="Proteomes" id="UP000317369"/>
    </source>
</evidence>
<keyword evidence="12" id="KW-1185">Reference proteome</keyword>
<dbReference type="EMBL" id="CP036425">
    <property type="protein sequence ID" value="QDU33371.1"/>
    <property type="molecule type" value="Genomic_DNA"/>
</dbReference>
<dbReference type="GO" id="GO:0019843">
    <property type="term" value="F:rRNA binding"/>
    <property type="evidence" value="ECO:0007669"/>
    <property type="project" value="UniProtKB-UniRule"/>
</dbReference>
<name>A0A517YT25_9BACT</name>
<gene>
    <name evidence="7 11" type="primary">rplV</name>
    <name evidence="11" type="ORF">KS4_14170</name>
</gene>
<evidence type="ECO:0000256" key="1">
    <source>
        <dbReference type="ARBA" id="ARBA00009451"/>
    </source>
</evidence>
<evidence type="ECO:0000256" key="7">
    <source>
        <dbReference type="HAMAP-Rule" id="MF_01331"/>
    </source>
</evidence>
<dbReference type="PANTHER" id="PTHR13501">
    <property type="entry name" value="CHLOROPLAST 50S RIBOSOMAL PROTEIN L22-RELATED"/>
    <property type="match status" value="1"/>
</dbReference>
<reference evidence="11 12" key="1">
    <citation type="submission" date="2019-02" db="EMBL/GenBank/DDBJ databases">
        <title>Deep-cultivation of Planctomycetes and their phenomic and genomic characterization uncovers novel biology.</title>
        <authorList>
            <person name="Wiegand S."/>
            <person name="Jogler M."/>
            <person name="Boedeker C."/>
            <person name="Pinto D."/>
            <person name="Vollmers J."/>
            <person name="Rivas-Marin E."/>
            <person name="Kohn T."/>
            <person name="Peeters S.H."/>
            <person name="Heuer A."/>
            <person name="Rast P."/>
            <person name="Oberbeckmann S."/>
            <person name="Bunk B."/>
            <person name="Jeske O."/>
            <person name="Meyerdierks A."/>
            <person name="Storesund J.E."/>
            <person name="Kallscheuer N."/>
            <person name="Luecker S."/>
            <person name="Lage O.M."/>
            <person name="Pohl T."/>
            <person name="Merkel B.J."/>
            <person name="Hornburger P."/>
            <person name="Mueller R.-W."/>
            <person name="Bruemmer F."/>
            <person name="Labrenz M."/>
            <person name="Spormann A.M."/>
            <person name="Op den Camp H."/>
            <person name="Overmann J."/>
            <person name="Amann R."/>
            <person name="Jetten M.S.M."/>
            <person name="Mascher T."/>
            <person name="Medema M.H."/>
            <person name="Devos D.P."/>
            <person name="Kaster A.-K."/>
            <person name="Ovreas L."/>
            <person name="Rohde M."/>
            <person name="Galperin M.Y."/>
            <person name="Jogler C."/>
        </authorList>
    </citation>
    <scope>NUCLEOTIDE SEQUENCE [LARGE SCALE GENOMIC DNA]</scope>
    <source>
        <strain evidence="11 12">KS4</strain>
    </source>
</reference>
<dbReference type="InterPro" id="IPR005727">
    <property type="entry name" value="Ribosomal_uL22_bac/chlpt-type"/>
</dbReference>
<dbReference type="InterPro" id="IPR047867">
    <property type="entry name" value="Ribosomal_uL22_bac/org-type"/>
</dbReference>
<proteinExistence type="inferred from homology"/>
<evidence type="ECO:0000256" key="5">
    <source>
        <dbReference type="ARBA" id="ARBA00023274"/>
    </source>
</evidence>
<evidence type="ECO:0000256" key="3">
    <source>
        <dbReference type="ARBA" id="ARBA00022884"/>
    </source>
</evidence>
<dbReference type="SUPFAM" id="SSF54843">
    <property type="entry name" value="Ribosomal protein L22"/>
    <property type="match status" value="1"/>
</dbReference>
<dbReference type="RefSeq" id="WP_145076356.1">
    <property type="nucleotide sequence ID" value="NZ_CP036425.1"/>
</dbReference>
<evidence type="ECO:0000256" key="4">
    <source>
        <dbReference type="ARBA" id="ARBA00022980"/>
    </source>
</evidence>
<dbReference type="GO" id="GO:0006412">
    <property type="term" value="P:translation"/>
    <property type="evidence" value="ECO:0007669"/>
    <property type="project" value="UniProtKB-UniRule"/>
</dbReference>